<dbReference type="InterPro" id="IPR013561">
    <property type="entry name" value="FilR1_middle_dom"/>
</dbReference>
<gene>
    <name evidence="2" type="ORF">MSSIT_0060</name>
</gene>
<feature type="domain" description="Methanogenesis regulatory protein FilR1 middle" evidence="1">
    <location>
        <begin position="158"/>
        <end position="286"/>
    </location>
</feature>
<dbReference type="SUPFAM" id="SSF46785">
    <property type="entry name" value="Winged helix' DNA-binding domain"/>
    <property type="match status" value="1"/>
</dbReference>
<dbReference type="InterPro" id="IPR016490">
    <property type="entry name" value="Tscrpt_reg_HTH_AF0396-typ3"/>
</dbReference>
<dbReference type="PATRIC" id="fig|1434120.4.peg.80"/>
<proteinExistence type="predicted"/>
<accession>A0A0E3P0M7</accession>
<sequence>MNIIRCGKNIISKKAFNIKALGLLLLLLKVRTMDKMLTDLLFMSQKRKNLLLLLRDGGKTIEEITDTLNVTPMGMLPQIKKLKEELLVLQDQKEYRLTPLAEILVEKMQPLLDILEVIEEHKDFWQERDLSGLPPAFLERLNELKPYSLTKPDTDKLFETRPVFLENVEKSRDILSLASIFHPVFSDTLLRTEDKDAEITLIVTKRIYERLRTDFKKKLELYLKQEKKRLFVCDDEVKIAMMTKTEHFMMADFLTWKGAYDRESIISFEPAPIKWAEDLILYYRDQAQEIKG</sequence>
<dbReference type="HOGENOM" id="CLU_062767_1_1_2"/>
<dbReference type="Pfam" id="PF08350">
    <property type="entry name" value="FilR1_middle"/>
    <property type="match status" value="1"/>
</dbReference>
<dbReference type="RefSeq" id="WP_231590236.1">
    <property type="nucleotide sequence ID" value="NZ_CP009506.1"/>
</dbReference>
<dbReference type="AlphaFoldDB" id="A0A0E3P0M7"/>
<dbReference type="KEGG" id="msw:MSSIT_0060"/>
<organism evidence="2 3">
    <name type="scientific">Methanosarcina siciliae T4/M</name>
    <dbReference type="NCBI Taxonomy" id="1434120"/>
    <lineage>
        <taxon>Archaea</taxon>
        <taxon>Methanobacteriati</taxon>
        <taxon>Methanobacteriota</taxon>
        <taxon>Stenosarchaea group</taxon>
        <taxon>Methanomicrobia</taxon>
        <taxon>Methanosarcinales</taxon>
        <taxon>Methanosarcinaceae</taxon>
        <taxon>Methanosarcina</taxon>
    </lineage>
</organism>
<evidence type="ECO:0000259" key="1">
    <source>
        <dbReference type="Pfam" id="PF08350"/>
    </source>
</evidence>
<name>A0A0E3P0M7_9EURY</name>
<evidence type="ECO:0000313" key="3">
    <source>
        <dbReference type="Proteomes" id="UP000033111"/>
    </source>
</evidence>
<protein>
    <submittedName>
        <fullName evidence="2">Transcriptional regulator, ArsR family</fullName>
    </submittedName>
</protein>
<dbReference type="PIRSF" id="PIRSF006692">
    <property type="entry name" value="TF_HTH_AF0396_prd"/>
    <property type="match status" value="1"/>
</dbReference>
<dbReference type="EMBL" id="CP009506">
    <property type="protein sequence ID" value="AKB26779.1"/>
    <property type="molecule type" value="Genomic_DNA"/>
</dbReference>
<reference evidence="2 3" key="1">
    <citation type="submission" date="2014-07" db="EMBL/GenBank/DDBJ databases">
        <title>Methanogenic archaea and the global carbon cycle.</title>
        <authorList>
            <person name="Henriksen J.R."/>
            <person name="Luke J."/>
            <person name="Reinhart S."/>
            <person name="Benedict M.N."/>
            <person name="Youngblut N.D."/>
            <person name="Metcalf M.E."/>
            <person name="Whitaker R.J."/>
            <person name="Metcalf W.W."/>
        </authorList>
    </citation>
    <scope>NUCLEOTIDE SEQUENCE [LARGE SCALE GENOMIC DNA]</scope>
    <source>
        <strain evidence="2 3">T4/M</strain>
    </source>
</reference>
<dbReference type="InterPro" id="IPR036390">
    <property type="entry name" value="WH_DNA-bd_sf"/>
</dbReference>
<evidence type="ECO:0000313" key="2">
    <source>
        <dbReference type="EMBL" id="AKB26779.1"/>
    </source>
</evidence>
<dbReference type="Proteomes" id="UP000033111">
    <property type="component" value="Chromosome"/>
</dbReference>
<dbReference type="GeneID" id="24858807"/>
<keyword evidence="3" id="KW-1185">Reference proteome</keyword>